<dbReference type="AlphaFoldDB" id="A0A1M7PBE9"/>
<dbReference type="STRING" id="1190415.SAMN05216593_109149"/>
<organism evidence="2 3">
    <name type="scientific">Pseudomonas asturiensis</name>
    <dbReference type="NCBI Taxonomy" id="1190415"/>
    <lineage>
        <taxon>Bacteria</taxon>
        <taxon>Pseudomonadati</taxon>
        <taxon>Pseudomonadota</taxon>
        <taxon>Gammaproteobacteria</taxon>
        <taxon>Pseudomonadales</taxon>
        <taxon>Pseudomonadaceae</taxon>
        <taxon>Pseudomonas</taxon>
    </lineage>
</organism>
<dbReference type="EMBL" id="FRDA01000009">
    <property type="protein sequence ID" value="SHN14231.1"/>
    <property type="molecule type" value="Genomic_DNA"/>
</dbReference>
<dbReference type="OrthoDB" id="5296662at2"/>
<dbReference type="Proteomes" id="UP000183983">
    <property type="component" value="Unassembled WGS sequence"/>
</dbReference>
<protein>
    <submittedName>
        <fullName evidence="2">Type IV pilus assembly protein PilW</fullName>
    </submittedName>
</protein>
<evidence type="ECO:0000256" key="1">
    <source>
        <dbReference type="SAM" id="Phobius"/>
    </source>
</evidence>
<evidence type="ECO:0000313" key="3">
    <source>
        <dbReference type="Proteomes" id="UP000183983"/>
    </source>
</evidence>
<reference evidence="2 3" key="1">
    <citation type="submission" date="2016-11" db="EMBL/GenBank/DDBJ databases">
        <authorList>
            <person name="Jaros S."/>
            <person name="Januszkiewicz K."/>
            <person name="Wedrychowicz H."/>
        </authorList>
    </citation>
    <scope>NUCLEOTIDE SEQUENCE [LARGE SCALE GENOMIC DNA]</scope>
    <source>
        <strain evidence="2 3">LMG 26898</strain>
    </source>
</reference>
<gene>
    <name evidence="2" type="ORF">SAMN05216593_109149</name>
</gene>
<evidence type="ECO:0000313" key="2">
    <source>
        <dbReference type="EMBL" id="SHN14231.1"/>
    </source>
</evidence>
<keyword evidence="1" id="KW-1133">Transmembrane helix</keyword>
<dbReference type="InterPro" id="IPR012902">
    <property type="entry name" value="N_methyl_site"/>
</dbReference>
<accession>A0A1M7PBE9</accession>
<name>A0A1M7PBE9_9PSED</name>
<dbReference type="RefSeq" id="WP_073168785.1">
    <property type="nucleotide sequence ID" value="NZ_FRDA01000009.1"/>
</dbReference>
<feature type="transmembrane region" description="Helical" evidence="1">
    <location>
        <begin position="7"/>
        <end position="31"/>
    </location>
</feature>
<proteinExistence type="predicted"/>
<keyword evidence="1" id="KW-0812">Transmembrane</keyword>
<keyword evidence="1" id="KW-0472">Membrane</keyword>
<sequence length="234" mass="25430">MRRSSKGFGLIEIMVAVVLGLIVTLGIIQIFTAARATYQSQNAAASMQEDARFVLSKLVQEIRMAGTYGCLSFSNYSPVSPAIAWPVALDNPILWDNASNTLTLVTTDVGFTGGAPTWTIISDCRTNTQLYAGTRAPLAGETAFPLRQLVYTLSGTDLTIRFGTGGSPQPLLQNVSRFAVFFGMAGNPMSYTPTISAANAADIRSIRIELTLQDPNNRVREQRYSVVAHVRNRF</sequence>
<dbReference type="Pfam" id="PF07963">
    <property type="entry name" value="N_methyl"/>
    <property type="match status" value="1"/>
</dbReference>